<dbReference type="SUPFAM" id="SSF101960">
    <property type="entry name" value="Stabilizer of iron transporter SufD"/>
    <property type="match status" value="1"/>
</dbReference>
<dbReference type="PANTHER" id="PTHR30508:SF1">
    <property type="entry name" value="UPF0051 PROTEIN ABCI8, CHLOROPLASTIC-RELATED"/>
    <property type="match status" value="1"/>
</dbReference>
<gene>
    <name evidence="4" type="primary">sufB</name>
    <name evidence="4" type="ORF">GCM10011391_29100</name>
</gene>
<dbReference type="InterPro" id="IPR010231">
    <property type="entry name" value="SUF_FeS_clus_asmbl_SufB"/>
</dbReference>
<protein>
    <submittedName>
        <fullName evidence="4">FeS cluster assembly protein SufB</fullName>
    </submittedName>
</protein>
<dbReference type="InterPro" id="IPR000825">
    <property type="entry name" value="SUF_FeS_clus_asmbl_SufBD_core"/>
</dbReference>
<dbReference type="InterPro" id="IPR037284">
    <property type="entry name" value="SUF_FeS_clus_asmbl_SufBD_sf"/>
</dbReference>
<dbReference type="RefSeq" id="WP_188695674.1">
    <property type="nucleotide sequence ID" value="NZ_BMIR01000015.1"/>
</dbReference>
<proteinExistence type="inferred from homology"/>
<dbReference type="Pfam" id="PF01458">
    <property type="entry name" value="SUFBD_core"/>
    <property type="match status" value="1"/>
</dbReference>
<comment type="similarity">
    <text evidence="1">Belongs to the iron-sulfur cluster assembly SufBD family.</text>
</comment>
<name>A0A8J2YKG3_9BACL</name>
<dbReference type="Proteomes" id="UP000628775">
    <property type="component" value="Unassembled WGS sequence"/>
</dbReference>
<evidence type="ECO:0000259" key="2">
    <source>
        <dbReference type="Pfam" id="PF01458"/>
    </source>
</evidence>
<comment type="caution">
    <text evidence="4">The sequence shown here is derived from an EMBL/GenBank/DDBJ whole genome shotgun (WGS) entry which is preliminary data.</text>
</comment>
<evidence type="ECO:0000256" key="1">
    <source>
        <dbReference type="ARBA" id="ARBA00043967"/>
    </source>
</evidence>
<organism evidence="4 5">
    <name type="scientific">Pullulanibacillus camelliae</name>
    <dbReference type="NCBI Taxonomy" id="1707096"/>
    <lineage>
        <taxon>Bacteria</taxon>
        <taxon>Bacillati</taxon>
        <taxon>Bacillota</taxon>
        <taxon>Bacilli</taxon>
        <taxon>Bacillales</taxon>
        <taxon>Sporolactobacillaceae</taxon>
        <taxon>Pullulanibacillus</taxon>
    </lineage>
</organism>
<dbReference type="Pfam" id="PF19295">
    <property type="entry name" value="SufBD_N"/>
    <property type="match status" value="1"/>
</dbReference>
<reference evidence="4" key="2">
    <citation type="submission" date="2020-09" db="EMBL/GenBank/DDBJ databases">
        <authorList>
            <person name="Sun Q."/>
            <person name="Zhou Y."/>
        </authorList>
    </citation>
    <scope>NUCLEOTIDE SEQUENCE</scope>
    <source>
        <strain evidence="4">CGMCC 1.15371</strain>
    </source>
</reference>
<dbReference type="InterPro" id="IPR055346">
    <property type="entry name" value="Fe-S_cluster_assembly_SufBD"/>
</dbReference>
<dbReference type="GO" id="GO:0016226">
    <property type="term" value="P:iron-sulfur cluster assembly"/>
    <property type="evidence" value="ECO:0007669"/>
    <property type="project" value="InterPro"/>
</dbReference>
<dbReference type="AlphaFoldDB" id="A0A8J2YKG3"/>
<evidence type="ECO:0000259" key="3">
    <source>
        <dbReference type="Pfam" id="PF19295"/>
    </source>
</evidence>
<dbReference type="PANTHER" id="PTHR30508">
    <property type="entry name" value="FES CLUSTER ASSEMBLY PROTEIN SUF"/>
    <property type="match status" value="1"/>
</dbReference>
<dbReference type="InterPro" id="IPR045595">
    <property type="entry name" value="SufBD_N"/>
</dbReference>
<reference evidence="4" key="1">
    <citation type="journal article" date="2014" name="Int. J. Syst. Evol. Microbiol.">
        <title>Complete genome sequence of Corynebacterium casei LMG S-19264T (=DSM 44701T), isolated from a smear-ripened cheese.</title>
        <authorList>
            <consortium name="US DOE Joint Genome Institute (JGI-PGF)"/>
            <person name="Walter F."/>
            <person name="Albersmeier A."/>
            <person name="Kalinowski J."/>
            <person name="Ruckert C."/>
        </authorList>
    </citation>
    <scope>NUCLEOTIDE SEQUENCE</scope>
    <source>
        <strain evidence="4">CGMCC 1.15371</strain>
    </source>
</reference>
<keyword evidence="5" id="KW-1185">Reference proteome</keyword>
<feature type="domain" description="SUF system FeS cluster assembly SufBD core" evidence="2">
    <location>
        <begin position="202"/>
        <end position="436"/>
    </location>
</feature>
<dbReference type="NCBIfam" id="TIGR01980">
    <property type="entry name" value="sufB"/>
    <property type="match status" value="1"/>
</dbReference>
<sequence length="465" mass="52676">MAKKMPEIGDYKYGFRDKDVSVYRAERGLTKEVVEDISRRKNEPKWMLDYRLKALEHFYKRPMPQWGGNLDDLNFDDITYYVKPSEKSGRTWDEVPEEIKRTFDKLGIPEAEQKYLAGVSAQYESEVVYHSMKKDLEEMGIVFKDTDSALQENEELFKEYFGKVIPYADNKFAALNSAVWSGGSFIYVPKGVKCETPLQAYFRINSENMGQFERTLIIVDEGASVHYVEGCTAPVYTTNSLHSAVVEIIVKKDGYCRYTTIQNWANNVYNLVTKRAVAEENATMEWIDGNIGSKLTMKYPSILLKGEGARGNTLSIAIAGKGQHQHAGAKMEHLAPNTSSTIVSKSISRGGGKVTYLGKVHFGRKASNSRSNVECDTLIMDNESTSDTIPYNEINNENISLEHEAKVSKVSEEQLFYLMSRGVTEQEATEMIVMGFIEPFTKELPMEYAVEMNRLIKFEMEGSIG</sequence>
<dbReference type="EMBL" id="BMIR01000015">
    <property type="protein sequence ID" value="GGE48470.1"/>
    <property type="molecule type" value="Genomic_DNA"/>
</dbReference>
<evidence type="ECO:0000313" key="4">
    <source>
        <dbReference type="EMBL" id="GGE48470.1"/>
    </source>
</evidence>
<accession>A0A8J2YKG3</accession>
<feature type="domain" description="SUF system FeS cluster assembly SufBD N-terminal" evidence="3">
    <location>
        <begin position="44"/>
        <end position="199"/>
    </location>
</feature>
<evidence type="ECO:0000313" key="5">
    <source>
        <dbReference type="Proteomes" id="UP000628775"/>
    </source>
</evidence>